<dbReference type="RefSeq" id="WP_167048589.1">
    <property type="nucleotide sequence ID" value="NZ_JAAOZB010000002.1"/>
</dbReference>
<proteinExistence type="predicted"/>
<reference evidence="1 2" key="1">
    <citation type="submission" date="2020-07" db="EMBL/GenBank/DDBJ databases">
        <title>Sequencing the genomes of 1000 actinobacteria strains.</title>
        <authorList>
            <person name="Klenk H.-P."/>
        </authorList>
    </citation>
    <scope>NUCLEOTIDE SEQUENCE [LARGE SCALE GENOMIC DNA]</scope>
    <source>
        <strain evidence="1 2">DSM 27576</strain>
    </source>
</reference>
<comment type="caution">
    <text evidence="1">The sequence shown here is derived from an EMBL/GenBank/DDBJ whole genome shotgun (WGS) entry which is preliminary data.</text>
</comment>
<sequence>MTSRPELQRDVEDAKSATFDAWGEYIGAQVDEIERFLTLQARLTVVEQDSVSAQTDLAELKKSVEAAILQCVDGAKKYLKELSREAVLAGWEPDRDKSWRYVFEPFAATFVSAGYEPFSGAGIMLTLRSKPVEEWKYYRENPYHSTSREVENVPVPPAWKGYMATMPALSSTLRKLDAWESQERRNRIADAWGS</sequence>
<protein>
    <submittedName>
        <fullName evidence="1">Uncharacterized protein</fullName>
    </submittedName>
</protein>
<dbReference type="Proteomes" id="UP000526083">
    <property type="component" value="Unassembled WGS sequence"/>
</dbReference>
<evidence type="ECO:0000313" key="1">
    <source>
        <dbReference type="EMBL" id="MBA8815636.1"/>
    </source>
</evidence>
<organism evidence="1 2">
    <name type="scientific">Microbacterium halimionae</name>
    <dbReference type="NCBI Taxonomy" id="1526413"/>
    <lineage>
        <taxon>Bacteria</taxon>
        <taxon>Bacillati</taxon>
        <taxon>Actinomycetota</taxon>
        <taxon>Actinomycetes</taxon>
        <taxon>Micrococcales</taxon>
        <taxon>Microbacteriaceae</taxon>
        <taxon>Microbacterium</taxon>
    </lineage>
</organism>
<accession>A0A7W3PL52</accession>
<gene>
    <name evidence="1" type="ORF">FHX48_000688</name>
</gene>
<dbReference type="EMBL" id="JACGWY010000001">
    <property type="protein sequence ID" value="MBA8815636.1"/>
    <property type="molecule type" value="Genomic_DNA"/>
</dbReference>
<dbReference type="AlphaFoldDB" id="A0A7W3PL52"/>
<evidence type="ECO:0000313" key="2">
    <source>
        <dbReference type="Proteomes" id="UP000526083"/>
    </source>
</evidence>
<keyword evidence="2" id="KW-1185">Reference proteome</keyword>
<name>A0A7W3PL52_9MICO</name>